<reference evidence="1 2" key="1">
    <citation type="journal article" date="2019" name="Microb. Cell Fact.">
        <title>Exploring novel herbicidin analogues by transcriptional regulator overexpression and MS/MS molecular networking.</title>
        <authorList>
            <person name="Shi Y."/>
            <person name="Gu R."/>
            <person name="Li Y."/>
            <person name="Wang X."/>
            <person name="Ren W."/>
            <person name="Li X."/>
            <person name="Wang L."/>
            <person name="Xie Y."/>
            <person name="Hong B."/>
        </authorList>
    </citation>
    <scope>NUCLEOTIDE SEQUENCE [LARGE SCALE GENOMIC DNA]</scope>
    <source>
        <strain evidence="1 2">US-43</strain>
    </source>
</reference>
<organism evidence="1 2">
    <name type="scientific">Streptomyces mobaraensis</name>
    <name type="common">Streptoverticillium mobaraense</name>
    <dbReference type="NCBI Taxonomy" id="35621"/>
    <lineage>
        <taxon>Bacteria</taxon>
        <taxon>Bacillati</taxon>
        <taxon>Actinomycetota</taxon>
        <taxon>Actinomycetes</taxon>
        <taxon>Kitasatosporales</taxon>
        <taxon>Streptomycetaceae</taxon>
        <taxon>Streptomyces</taxon>
    </lineage>
</organism>
<sequence length="327" mass="35358">MRDGRLYGADKGRRRAARRSLVAGIALLSVLFTAGAARPGDAHHAGRIEPSVTRESDWRDVATALGHQGVLVDRRAYGIGFPRADLDVVSKGHHVKAIGSFVSFIRYPDRQTMMMGELAVTEREVRKVLDVLNAHGIAQTSLHKHLPTHSPALWWVHFHAMGTKPLTLARGLRAALDATGTPAVSGTPRKVALDLDQPAVDKALGARGRAQGRVYKVTFARKETVADHGRVLPRMTGATSALIFQPVGRGKVLLNGDIAVVAKEAPATMKALRRGGVDIISFHSHMLTDEPRLFFLHLWAVGDPVRIAKNLRGAIRHTNAAATATVS</sequence>
<accession>A0A5N5W5T6</accession>
<evidence type="ECO:0000313" key="1">
    <source>
        <dbReference type="EMBL" id="KAB7839601.1"/>
    </source>
</evidence>
<comment type="caution">
    <text evidence="1">The sequence shown here is derived from an EMBL/GenBank/DDBJ whole genome shotgun (WGS) entry which is preliminary data.</text>
</comment>
<dbReference type="Proteomes" id="UP000327000">
    <property type="component" value="Unassembled WGS sequence"/>
</dbReference>
<gene>
    <name evidence="1" type="ORF">FRZ00_22005</name>
</gene>
<dbReference type="Pfam" id="PF07485">
    <property type="entry name" value="DUF1529"/>
    <property type="match status" value="2"/>
</dbReference>
<dbReference type="AlphaFoldDB" id="A0A5N5W5T6"/>
<name>A0A5N5W5T6_STRMB</name>
<dbReference type="OrthoDB" id="4687120at2"/>
<dbReference type="RefSeq" id="WP_152264698.1">
    <property type="nucleotide sequence ID" value="NZ_VOKX01000070.1"/>
</dbReference>
<protein>
    <submittedName>
        <fullName evidence="1">DUF1259 domain-containing protein</fullName>
    </submittedName>
</protein>
<dbReference type="InterPro" id="IPR011094">
    <property type="entry name" value="Uncharacterised_LppY/LpqO"/>
</dbReference>
<proteinExistence type="predicted"/>
<dbReference type="EMBL" id="VOKX01000070">
    <property type="protein sequence ID" value="KAB7839601.1"/>
    <property type="molecule type" value="Genomic_DNA"/>
</dbReference>
<keyword evidence="2" id="KW-1185">Reference proteome</keyword>
<evidence type="ECO:0000313" key="2">
    <source>
        <dbReference type="Proteomes" id="UP000327000"/>
    </source>
</evidence>